<dbReference type="Pfam" id="PF07081">
    <property type="entry name" value="DUF1349"/>
    <property type="match status" value="1"/>
</dbReference>
<dbReference type="InterPro" id="IPR009784">
    <property type="entry name" value="DUF1349"/>
</dbReference>
<dbReference type="Proteomes" id="UP000037432">
    <property type="component" value="Unassembled WGS sequence"/>
</dbReference>
<accession>A0A0J7YWK8</accession>
<sequence>MFDAMQWLNEPPHWSVDDGTLVVTTGDRTDFWRETFYDFVRDDGHFYGREVTGDFTAQVTLAGKYETLYDQTGLMLRVDENNWVKTGVEFTDGTAHLSCVVTRDFSDWSVITAPEAAKSVTLRLTRHGTAIRVQFRTPDGAWQLLRLGYLPLPATCQVGVMACSPQRAGFRARFSDFTVTEPIGRDLHA</sequence>
<dbReference type="InterPro" id="IPR015987">
    <property type="entry name" value="UCP022704"/>
</dbReference>
<proteinExistence type="predicted"/>
<evidence type="ECO:0000313" key="1">
    <source>
        <dbReference type="EMBL" id="KMS67919.1"/>
    </source>
</evidence>
<dbReference type="SUPFAM" id="SSF49899">
    <property type="entry name" value="Concanavalin A-like lectins/glucanases"/>
    <property type="match status" value="1"/>
</dbReference>
<dbReference type="Gene3D" id="2.60.120.200">
    <property type="match status" value="1"/>
</dbReference>
<protein>
    <recommendedName>
        <fullName evidence="3">Regulation of enolase 1</fullName>
    </recommendedName>
</protein>
<dbReference type="PIRSF" id="PIRSF022704">
    <property type="entry name" value="UCP022704"/>
    <property type="match status" value="1"/>
</dbReference>
<comment type="caution">
    <text evidence="1">The sequence shown here is derived from an EMBL/GenBank/DDBJ whole genome shotgun (WGS) entry which is preliminary data.</text>
</comment>
<evidence type="ECO:0000313" key="2">
    <source>
        <dbReference type="Proteomes" id="UP000037432"/>
    </source>
</evidence>
<dbReference type="InterPro" id="IPR013320">
    <property type="entry name" value="ConA-like_dom_sf"/>
</dbReference>
<evidence type="ECO:0008006" key="3">
    <source>
        <dbReference type="Google" id="ProtNLM"/>
    </source>
</evidence>
<gene>
    <name evidence="1" type="ORF">ACM01_41045</name>
</gene>
<dbReference type="PATRIC" id="fig|1938.3.peg.9623"/>
<dbReference type="EMBL" id="LFNT01000088">
    <property type="protein sequence ID" value="KMS67919.1"/>
    <property type="molecule type" value="Genomic_DNA"/>
</dbReference>
<dbReference type="OrthoDB" id="9814707at2"/>
<name>A0A0J7YWK8_STRVR</name>
<dbReference type="PANTHER" id="PTHR35332:SF2">
    <property type="entry name" value="REGULATION OF ENOLASE PROTEIN 1"/>
    <property type="match status" value="1"/>
</dbReference>
<dbReference type="PANTHER" id="PTHR35332">
    <property type="entry name" value="REGULATION OF ENOLASE PROTEIN 1"/>
    <property type="match status" value="1"/>
</dbReference>
<reference evidence="1 2" key="1">
    <citation type="submission" date="2015-06" db="EMBL/GenBank/DDBJ databases">
        <authorList>
            <person name="Ju K.-S."/>
            <person name="Doroghazi J.R."/>
            <person name="Metcalf W.W."/>
        </authorList>
    </citation>
    <scope>NUCLEOTIDE SEQUENCE [LARGE SCALE GENOMIC DNA]</scope>
    <source>
        <strain evidence="1 2">NRRL 3414</strain>
    </source>
</reference>
<dbReference type="RefSeq" id="WP_048586578.1">
    <property type="nucleotide sequence ID" value="NZ_LFNT01000088.1"/>
</dbReference>
<dbReference type="AlphaFoldDB" id="A0A0J7YWK8"/>
<organism evidence="1 2">
    <name type="scientific">Streptomyces viridochromogenes</name>
    <dbReference type="NCBI Taxonomy" id="1938"/>
    <lineage>
        <taxon>Bacteria</taxon>
        <taxon>Bacillati</taxon>
        <taxon>Actinomycetota</taxon>
        <taxon>Actinomycetes</taxon>
        <taxon>Kitasatosporales</taxon>
        <taxon>Streptomycetaceae</taxon>
        <taxon>Streptomyces</taxon>
    </lineage>
</organism>